<keyword evidence="2 6" id="KW-0808">Transferase</keyword>
<accession>A0A3B0RRK8</accession>
<feature type="domain" description="Thiolase N-terminal" evidence="4">
    <location>
        <begin position="2"/>
        <end position="154"/>
    </location>
</feature>
<name>A0A3B0RRK8_9ZZZZ</name>
<proteinExistence type="inferred from homology"/>
<reference evidence="6" key="1">
    <citation type="submission" date="2018-06" db="EMBL/GenBank/DDBJ databases">
        <authorList>
            <person name="Zhirakovskaya E."/>
        </authorList>
    </citation>
    <scope>NUCLEOTIDE SEQUENCE</scope>
</reference>
<comment type="similarity">
    <text evidence="1">Belongs to the thiolase-like superfamily. Thiolase family.</text>
</comment>
<dbReference type="InterPro" id="IPR002155">
    <property type="entry name" value="Thiolase"/>
</dbReference>
<dbReference type="PANTHER" id="PTHR18919:SF107">
    <property type="entry name" value="ACETYL-COA ACETYLTRANSFERASE, CYTOSOLIC"/>
    <property type="match status" value="1"/>
</dbReference>
<dbReference type="SUPFAM" id="SSF53901">
    <property type="entry name" value="Thiolase-like"/>
    <property type="match status" value="2"/>
</dbReference>
<dbReference type="Pfam" id="PF00108">
    <property type="entry name" value="Thiolase_N"/>
    <property type="match status" value="1"/>
</dbReference>
<dbReference type="AlphaFoldDB" id="A0A3B0RRK8"/>
<dbReference type="InterPro" id="IPR016039">
    <property type="entry name" value="Thiolase-like"/>
</dbReference>
<evidence type="ECO:0000259" key="5">
    <source>
        <dbReference type="Pfam" id="PF02803"/>
    </source>
</evidence>
<organism evidence="6">
    <name type="scientific">hydrothermal vent metagenome</name>
    <dbReference type="NCBI Taxonomy" id="652676"/>
    <lineage>
        <taxon>unclassified sequences</taxon>
        <taxon>metagenomes</taxon>
        <taxon>ecological metagenomes</taxon>
    </lineage>
</organism>
<evidence type="ECO:0000256" key="1">
    <source>
        <dbReference type="ARBA" id="ARBA00010982"/>
    </source>
</evidence>
<dbReference type="GO" id="GO:0003985">
    <property type="term" value="F:acetyl-CoA C-acetyltransferase activity"/>
    <property type="evidence" value="ECO:0007669"/>
    <property type="project" value="UniProtKB-EC"/>
</dbReference>
<dbReference type="EC" id="2.3.1.9" evidence="6"/>
<evidence type="ECO:0000256" key="3">
    <source>
        <dbReference type="ARBA" id="ARBA00023315"/>
    </source>
</evidence>
<dbReference type="CDD" id="cd00751">
    <property type="entry name" value="thiolase"/>
    <property type="match status" value="1"/>
</dbReference>
<evidence type="ECO:0000256" key="2">
    <source>
        <dbReference type="ARBA" id="ARBA00022679"/>
    </source>
</evidence>
<dbReference type="EMBL" id="UOEK01000061">
    <property type="protein sequence ID" value="VAV94519.1"/>
    <property type="molecule type" value="Genomic_DNA"/>
</dbReference>
<dbReference type="Gene3D" id="3.40.47.10">
    <property type="match status" value="1"/>
</dbReference>
<sequence length="287" mass="29766">MMVLGLESMSNAPHMVPGSRWGHRLGHGEFLDTLRECTLAGSGMWGEPMHMIDVAEHHAEVDGISRQQMDEYAVVTHGRALAAIAAGRFDSELVPIKVPSRGGPVLFEVDENPRAGTTVEVLGKLPSVQPGGVITAGNAATLNDGAAAAIIASADAMNKFDLEPLARIVTEGTALVGCDPNLMGYSCVDALNAALKGADKTVADLDLIECNEGFAVQLLACEEMGGWDRERLNVDGGSVGLGHPVGMSGLRIAVHLAKALRQRDLAFGGATIPAGSGLGAAVLLETA</sequence>
<feature type="domain" description="Thiolase C-terminal" evidence="5">
    <location>
        <begin position="163"/>
        <end position="285"/>
    </location>
</feature>
<gene>
    <name evidence="6" type="ORF">MNBD_ACTINO02-3127</name>
</gene>
<protein>
    <submittedName>
        <fullName evidence="6">3-ketoacyl-CoA thiolase @ Acetyl-CoA acetyltransferase</fullName>
        <ecNumber evidence="6">2.3.1.16</ecNumber>
        <ecNumber evidence="6">2.3.1.9</ecNumber>
    </submittedName>
</protein>
<evidence type="ECO:0000313" key="6">
    <source>
        <dbReference type="EMBL" id="VAV94519.1"/>
    </source>
</evidence>
<dbReference type="PANTHER" id="PTHR18919">
    <property type="entry name" value="ACETYL-COA C-ACYLTRANSFERASE"/>
    <property type="match status" value="1"/>
</dbReference>
<dbReference type="Pfam" id="PF02803">
    <property type="entry name" value="Thiolase_C"/>
    <property type="match status" value="1"/>
</dbReference>
<evidence type="ECO:0000259" key="4">
    <source>
        <dbReference type="Pfam" id="PF00108"/>
    </source>
</evidence>
<dbReference type="InterPro" id="IPR020616">
    <property type="entry name" value="Thiolase_N"/>
</dbReference>
<keyword evidence="3 6" id="KW-0012">Acyltransferase</keyword>
<dbReference type="NCBIfam" id="TIGR01930">
    <property type="entry name" value="AcCoA-C-Actrans"/>
    <property type="match status" value="1"/>
</dbReference>
<dbReference type="EC" id="2.3.1.16" evidence="6"/>
<dbReference type="InterPro" id="IPR020617">
    <property type="entry name" value="Thiolase_C"/>
</dbReference>